<feature type="chain" id="PRO_5028911778" evidence="13">
    <location>
        <begin position="28"/>
        <end position="313"/>
    </location>
</feature>
<dbReference type="CDD" id="cd14789">
    <property type="entry name" value="Tiki"/>
    <property type="match status" value="1"/>
</dbReference>
<comment type="subcellular location">
    <subcellularLocation>
        <location evidence="3">Membrane</location>
        <topology evidence="3">Single-pass type I membrane protein</topology>
    </subcellularLocation>
</comment>
<dbReference type="Pfam" id="PF01963">
    <property type="entry name" value="TraB_PrgY_gumN"/>
    <property type="match status" value="1"/>
</dbReference>
<keyword evidence="7 13" id="KW-0732">Signal</keyword>
<comment type="cofactor">
    <cofactor evidence="2">
        <name>Co(2+)</name>
        <dbReference type="ChEBI" id="CHEBI:48828"/>
    </cofactor>
</comment>
<dbReference type="AlphaFoldDB" id="A0A7G7W8X8"/>
<evidence type="ECO:0000256" key="3">
    <source>
        <dbReference type="ARBA" id="ARBA00004479"/>
    </source>
</evidence>
<keyword evidence="9" id="KW-1133">Transmembrane helix</keyword>
<dbReference type="KEGG" id="hsk:H4317_03095"/>
<dbReference type="InterPro" id="IPR040230">
    <property type="entry name" value="TIKI1/2-like"/>
</dbReference>
<dbReference type="RefSeq" id="WP_185888725.1">
    <property type="nucleotide sequence ID" value="NZ_CP060202.1"/>
</dbReference>
<sequence>MPNLYSPCRTGCLALLLLLALSGAALGQTQAAPDTASYNKTKTLLWRISGAGLPGPSYVFGTMHVLCPDDAIVPPEMEAAFLSSGQLVLELDLDDPAMGKQFRRAAQLPWPNSLRRLMKPRDFKVVKKFFRQQLHQSILPYVLVKPALTEALVYSAALPCTPVSYEGKFLELAKAQQKEVLGLETIEQQLVSMQQVPYRKQAADLVEAIRTYDSIPQLMQHLVATYRGRDVDELYRLSVDPKYGSENDEPAELQARNQDWIPKMSTWMKSKPTFFAVGAAHLGGSTGVLQLLRQQGYRIEPVLLPTTSAKSAE</sequence>
<dbReference type="GO" id="GO:0004222">
    <property type="term" value="F:metalloendopeptidase activity"/>
    <property type="evidence" value="ECO:0007669"/>
    <property type="project" value="TreeGrafter"/>
</dbReference>
<keyword evidence="5" id="KW-0812">Transmembrane</keyword>
<evidence type="ECO:0000256" key="13">
    <source>
        <dbReference type="SAM" id="SignalP"/>
    </source>
</evidence>
<dbReference type="PANTHER" id="PTHR31120">
    <property type="entry name" value="METALLOPROTEASE TIKI"/>
    <property type="match status" value="1"/>
</dbReference>
<dbReference type="GO" id="GO:0046872">
    <property type="term" value="F:metal ion binding"/>
    <property type="evidence" value="ECO:0007669"/>
    <property type="project" value="UniProtKB-KW"/>
</dbReference>
<evidence type="ECO:0000256" key="4">
    <source>
        <dbReference type="ARBA" id="ARBA00022670"/>
    </source>
</evidence>
<dbReference type="GO" id="GO:0016020">
    <property type="term" value="C:membrane"/>
    <property type="evidence" value="ECO:0007669"/>
    <property type="project" value="UniProtKB-SubCell"/>
</dbReference>
<keyword evidence="8" id="KW-0378">Hydrolase</keyword>
<evidence type="ECO:0000256" key="10">
    <source>
        <dbReference type="ARBA" id="ARBA00023049"/>
    </source>
</evidence>
<dbReference type="EMBL" id="CP060202">
    <property type="protein sequence ID" value="QNH62821.1"/>
    <property type="molecule type" value="Genomic_DNA"/>
</dbReference>
<dbReference type="InterPro" id="IPR002816">
    <property type="entry name" value="TraB/PrgY/GumN_fam"/>
</dbReference>
<dbReference type="Proteomes" id="UP000515489">
    <property type="component" value="Chromosome"/>
</dbReference>
<evidence type="ECO:0000256" key="9">
    <source>
        <dbReference type="ARBA" id="ARBA00022989"/>
    </source>
</evidence>
<evidence type="ECO:0000256" key="12">
    <source>
        <dbReference type="ARBA" id="ARBA00023180"/>
    </source>
</evidence>
<keyword evidence="4" id="KW-0645">Protease</keyword>
<evidence type="ECO:0000256" key="5">
    <source>
        <dbReference type="ARBA" id="ARBA00022692"/>
    </source>
</evidence>
<evidence type="ECO:0000256" key="1">
    <source>
        <dbReference type="ARBA" id="ARBA00001936"/>
    </source>
</evidence>
<evidence type="ECO:0000256" key="2">
    <source>
        <dbReference type="ARBA" id="ARBA00001941"/>
    </source>
</evidence>
<dbReference type="PANTHER" id="PTHR31120:SF6">
    <property type="entry name" value="METALLOPROTEASE TIKI HOMOLOG"/>
    <property type="match status" value="1"/>
</dbReference>
<organism evidence="14 15">
    <name type="scientific">Hymenobacter sediminicola</name>
    <dbReference type="NCBI Taxonomy" id="2761579"/>
    <lineage>
        <taxon>Bacteria</taxon>
        <taxon>Pseudomonadati</taxon>
        <taxon>Bacteroidota</taxon>
        <taxon>Cytophagia</taxon>
        <taxon>Cytophagales</taxon>
        <taxon>Hymenobacteraceae</taxon>
        <taxon>Hymenobacter</taxon>
    </lineage>
</organism>
<evidence type="ECO:0000256" key="6">
    <source>
        <dbReference type="ARBA" id="ARBA00022723"/>
    </source>
</evidence>
<feature type="signal peptide" evidence="13">
    <location>
        <begin position="1"/>
        <end position="27"/>
    </location>
</feature>
<keyword evidence="11" id="KW-0472">Membrane</keyword>
<keyword evidence="10" id="KW-0482">Metalloprotease</keyword>
<comment type="cofactor">
    <cofactor evidence="1">
        <name>Mn(2+)</name>
        <dbReference type="ChEBI" id="CHEBI:29035"/>
    </cofactor>
</comment>
<evidence type="ECO:0000256" key="11">
    <source>
        <dbReference type="ARBA" id="ARBA00023136"/>
    </source>
</evidence>
<evidence type="ECO:0000256" key="8">
    <source>
        <dbReference type="ARBA" id="ARBA00022801"/>
    </source>
</evidence>
<keyword evidence="15" id="KW-1185">Reference proteome</keyword>
<dbReference type="GO" id="GO:0006508">
    <property type="term" value="P:proteolysis"/>
    <property type="evidence" value="ECO:0007669"/>
    <property type="project" value="UniProtKB-KW"/>
</dbReference>
<evidence type="ECO:0000313" key="14">
    <source>
        <dbReference type="EMBL" id="QNH62821.1"/>
    </source>
</evidence>
<gene>
    <name evidence="14" type="ORF">H4317_03095</name>
</gene>
<keyword evidence="12" id="KW-0325">Glycoprotein</keyword>
<name>A0A7G7W8X8_9BACT</name>
<protein>
    <submittedName>
        <fullName evidence="14">TraB/GumN family protein</fullName>
    </submittedName>
</protein>
<evidence type="ECO:0000256" key="7">
    <source>
        <dbReference type="ARBA" id="ARBA00022729"/>
    </source>
</evidence>
<keyword evidence="6" id="KW-0479">Metal-binding</keyword>
<evidence type="ECO:0000313" key="15">
    <source>
        <dbReference type="Proteomes" id="UP000515489"/>
    </source>
</evidence>
<reference evidence="14 15" key="1">
    <citation type="submission" date="2020-08" db="EMBL/GenBank/DDBJ databases">
        <title>Hymenobacter sp. S2-20-2 genome sequencing.</title>
        <authorList>
            <person name="Jin L."/>
        </authorList>
    </citation>
    <scope>NUCLEOTIDE SEQUENCE [LARGE SCALE GENOMIC DNA]</scope>
    <source>
        <strain evidence="14 15">S2-20-2</strain>
    </source>
</reference>
<proteinExistence type="predicted"/>
<dbReference type="GO" id="GO:0030178">
    <property type="term" value="P:negative regulation of Wnt signaling pathway"/>
    <property type="evidence" value="ECO:0007669"/>
    <property type="project" value="InterPro"/>
</dbReference>
<accession>A0A7G7W8X8</accession>